<dbReference type="AlphaFoldDB" id="A0A7J7L3R1"/>
<dbReference type="InterPro" id="IPR012337">
    <property type="entry name" value="RNaseH-like_sf"/>
</dbReference>
<reference evidence="2 3" key="1">
    <citation type="journal article" date="2020" name="IScience">
        <title>Genome Sequencing of the Endangered Kingdonia uniflora (Circaeasteraceae, Ranunculales) Reveals Potential Mechanisms of Evolutionary Specialization.</title>
        <authorList>
            <person name="Sun Y."/>
            <person name="Deng T."/>
            <person name="Zhang A."/>
            <person name="Moore M.J."/>
            <person name="Landis J.B."/>
            <person name="Lin N."/>
            <person name="Zhang H."/>
            <person name="Zhang X."/>
            <person name="Huang J."/>
            <person name="Zhang X."/>
            <person name="Sun H."/>
            <person name="Wang H."/>
        </authorList>
    </citation>
    <scope>NUCLEOTIDE SEQUENCE [LARGE SCALE GENOMIC DNA]</scope>
    <source>
        <strain evidence="2">TB1705</strain>
        <tissue evidence="2">Leaf</tissue>
    </source>
</reference>
<dbReference type="Gene3D" id="3.30.420.10">
    <property type="entry name" value="Ribonuclease H-like superfamily/Ribonuclease H"/>
    <property type="match status" value="1"/>
</dbReference>
<organism evidence="2 3">
    <name type="scientific">Kingdonia uniflora</name>
    <dbReference type="NCBI Taxonomy" id="39325"/>
    <lineage>
        <taxon>Eukaryota</taxon>
        <taxon>Viridiplantae</taxon>
        <taxon>Streptophyta</taxon>
        <taxon>Embryophyta</taxon>
        <taxon>Tracheophyta</taxon>
        <taxon>Spermatophyta</taxon>
        <taxon>Magnoliopsida</taxon>
        <taxon>Ranunculales</taxon>
        <taxon>Circaeasteraceae</taxon>
        <taxon>Kingdonia</taxon>
    </lineage>
</organism>
<dbReference type="Proteomes" id="UP000541444">
    <property type="component" value="Unassembled WGS sequence"/>
</dbReference>
<dbReference type="Pfam" id="PF13456">
    <property type="entry name" value="RVT_3"/>
    <property type="match status" value="1"/>
</dbReference>
<dbReference type="GO" id="GO:0004523">
    <property type="term" value="F:RNA-DNA hybrid ribonuclease activity"/>
    <property type="evidence" value="ECO:0007669"/>
    <property type="project" value="InterPro"/>
</dbReference>
<name>A0A7J7L3R1_9MAGN</name>
<dbReference type="EMBL" id="JACGCM010002660">
    <property type="protein sequence ID" value="KAF6137184.1"/>
    <property type="molecule type" value="Genomic_DNA"/>
</dbReference>
<dbReference type="InterPro" id="IPR036397">
    <property type="entry name" value="RNaseH_sf"/>
</dbReference>
<sequence>MGEVLGVRTKGMRVLRRFDAEYCAILEAMSWATEKGWKKVWIGADSSVAVSSFNTNAVSWKHEQSGRACKTNSLLCTFPIPGRKGTSQRIKLPKKGSLCLVMRRKTLWEDLCSFLVLRTPWLNTLKYLRLQF</sequence>
<accession>A0A7J7L3R1</accession>
<proteinExistence type="predicted"/>
<comment type="caution">
    <text evidence="2">The sequence shown here is derived from an EMBL/GenBank/DDBJ whole genome shotgun (WGS) entry which is preliminary data.</text>
</comment>
<evidence type="ECO:0000313" key="3">
    <source>
        <dbReference type="Proteomes" id="UP000541444"/>
    </source>
</evidence>
<dbReference type="SUPFAM" id="SSF53098">
    <property type="entry name" value="Ribonuclease H-like"/>
    <property type="match status" value="1"/>
</dbReference>
<protein>
    <recommendedName>
        <fullName evidence="1">RNase H type-1 domain-containing protein</fullName>
    </recommendedName>
</protein>
<gene>
    <name evidence="2" type="ORF">GIB67_030948</name>
</gene>
<feature type="domain" description="RNase H type-1" evidence="1">
    <location>
        <begin position="9"/>
        <end position="56"/>
    </location>
</feature>
<dbReference type="GO" id="GO:0003676">
    <property type="term" value="F:nucleic acid binding"/>
    <property type="evidence" value="ECO:0007669"/>
    <property type="project" value="InterPro"/>
</dbReference>
<dbReference type="InterPro" id="IPR002156">
    <property type="entry name" value="RNaseH_domain"/>
</dbReference>
<evidence type="ECO:0000259" key="1">
    <source>
        <dbReference type="Pfam" id="PF13456"/>
    </source>
</evidence>
<evidence type="ECO:0000313" key="2">
    <source>
        <dbReference type="EMBL" id="KAF6137184.1"/>
    </source>
</evidence>
<keyword evidence="3" id="KW-1185">Reference proteome</keyword>